<gene>
    <name evidence="3" type="ORF">BU26DRAFT_566803</name>
</gene>
<dbReference type="SUPFAM" id="SSF52540">
    <property type="entry name" value="P-loop containing nucleoside triphosphate hydrolases"/>
    <property type="match status" value="1"/>
</dbReference>
<dbReference type="RefSeq" id="XP_033681427.1">
    <property type="nucleotide sequence ID" value="XM_033833575.1"/>
</dbReference>
<keyword evidence="4" id="KW-1185">Reference proteome</keyword>
<dbReference type="InterPro" id="IPR056599">
    <property type="entry name" value="AAA_lid_fung"/>
</dbReference>
<dbReference type="SMART" id="SM00382">
    <property type="entry name" value="AAA"/>
    <property type="match status" value="1"/>
</dbReference>
<dbReference type="OrthoDB" id="10042665at2759"/>
<dbReference type="PANTHER" id="PTHR46411">
    <property type="entry name" value="FAMILY ATPASE, PUTATIVE-RELATED"/>
    <property type="match status" value="1"/>
</dbReference>
<feature type="compositionally biased region" description="Polar residues" evidence="1">
    <location>
        <begin position="1"/>
        <end position="17"/>
    </location>
</feature>
<dbReference type="Pfam" id="PF23232">
    <property type="entry name" value="AAA_lid_13"/>
    <property type="match status" value="1"/>
</dbReference>
<dbReference type="CDD" id="cd19481">
    <property type="entry name" value="RecA-like_protease"/>
    <property type="match status" value="1"/>
</dbReference>
<name>A0A6A6IA83_9PLEO</name>
<dbReference type="Pfam" id="PF22942">
    <property type="entry name" value="DUF7025"/>
    <property type="match status" value="1"/>
</dbReference>
<evidence type="ECO:0000259" key="2">
    <source>
        <dbReference type="SMART" id="SM00382"/>
    </source>
</evidence>
<dbReference type="InterPro" id="IPR054289">
    <property type="entry name" value="DUF7025"/>
</dbReference>
<dbReference type="AlphaFoldDB" id="A0A6A6IA83"/>
<dbReference type="Gene3D" id="3.40.50.300">
    <property type="entry name" value="P-loop containing nucleotide triphosphate hydrolases"/>
    <property type="match status" value="1"/>
</dbReference>
<evidence type="ECO:0000313" key="3">
    <source>
        <dbReference type="EMBL" id="KAF2246423.1"/>
    </source>
</evidence>
<evidence type="ECO:0000313" key="4">
    <source>
        <dbReference type="Proteomes" id="UP000800094"/>
    </source>
</evidence>
<sequence>MESDGVLTNTTTQSTSPEWEGISAAEGNLEDGPKPAANKRIRFRVQYVSKENEVLHQYETSGPNLEEETVASGPKPAFEVVTTFKSNKKAAIQENEKDTEQRYTSAAPSRSMRILSGAIAHALRSVVQFYPSQDLASDIIKIDYPYAVLVHHYDELVEYRERVSVDSPEELCHREKDAYEDLCVLLEFLDEHIMPAVEEERARNRRGYVSYEGFWINLKPGNTIVAHAGTSNEYYAGVVHSLSGGHFVTPATTWQLYYWSLDYDGSVIGRRKWSMSFTKWEGEVVEKTRSVDLRTRPREEDVETIIEQGKLYWGLLKKQCKYFKGKTKEFPHTEVDGLVMVDIDELYGANDRFIPQLMDTDVDNRASIPGCSCTVCSRRRAPNANSSGVLFENIYPKLATDLKDDQLFLLPKNMWAYVFKTRHWELLPVGGFTQPDFEEELIDNLVMEEKRLKTLKALAKSFARVNQFGEGLKEEHWSADFVKGKGNGLIFLLHGKPGVGKTCTAECIAAYTSRPLMVLTSSDIGTNPVEVEMNLTMHFKRARRWGSVLLIDEADVFMERRSTADLTRNSLVAGFLRALEFYEGILFLTTNRVGFFDDAFISRIHVQLYYPDFDDVSRRKVWQTFIDKLEKERGDYVRLNAIAKEYLDGSELRAVKWNGREIRNAFQTAVALAEYEAKKDSEGKILLTDEHLKSVVEMSKDFKDYLDKLHRGDEGKRAARRFERLDE</sequence>
<dbReference type="InterPro" id="IPR027417">
    <property type="entry name" value="P-loop_NTPase"/>
</dbReference>
<organism evidence="3 4">
    <name type="scientific">Trematosphaeria pertusa</name>
    <dbReference type="NCBI Taxonomy" id="390896"/>
    <lineage>
        <taxon>Eukaryota</taxon>
        <taxon>Fungi</taxon>
        <taxon>Dikarya</taxon>
        <taxon>Ascomycota</taxon>
        <taxon>Pezizomycotina</taxon>
        <taxon>Dothideomycetes</taxon>
        <taxon>Pleosporomycetidae</taxon>
        <taxon>Pleosporales</taxon>
        <taxon>Massarineae</taxon>
        <taxon>Trematosphaeriaceae</taxon>
        <taxon>Trematosphaeria</taxon>
    </lineage>
</organism>
<evidence type="ECO:0000256" key="1">
    <source>
        <dbReference type="SAM" id="MobiDB-lite"/>
    </source>
</evidence>
<accession>A0A6A6IA83</accession>
<dbReference type="GO" id="GO:0005524">
    <property type="term" value="F:ATP binding"/>
    <property type="evidence" value="ECO:0007669"/>
    <property type="project" value="InterPro"/>
</dbReference>
<dbReference type="InterPro" id="IPR003593">
    <property type="entry name" value="AAA+_ATPase"/>
</dbReference>
<protein>
    <submittedName>
        <fullName evidence="3">P-loop containing nucleoside triphosphate hydrolase protein</fullName>
    </submittedName>
</protein>
<reference evidence="3" key="1">
    <citation type="journal article" date="2020" name="Stud. Mycol.">
        <title>101 Dothideomycetes genomes: a test case for predicting lifestyles and emergence of pathogens.</title>
        <authorList>
            <person name="Haridas S."/>
            <person name="Albert R."/>
            <person name="Binder M."/>
            <person name="Bloem J."/>
            <person name="Labutti K."/>
            <person name="Salamov A."/>
            <person name="Andreopoulos B."/>
            <person name="Baker S."/>
            <person name="Barry K."/>
            <person name="Bills G."/>
            <person name="Bluhm B."/>
            <person name="Cannon C."/>
            <person name="Castanera R."/>
            <person name="Culley D."/>
            <person name="Daum C."/>
            <person name="Ezra D."/>
            <person name="Gonzalez J."/>
            <person name="Henrissat B."/>
            <person name="Kuo A."/>
            <person name="Liang C."/>
            <person name="Lipzen A."/>
            <person name="Lutzoni F."/>
            <person name="Magnuson J."/>
            <person name="Mondo S."/>
            <person name="Nolan M."/>
            <person name="Ohm R."/>
            <person name="Pangilinan J."/>
            <person name="Park H.-J."/>
            <person name="Ramirez L."/>
            <person name="Alfaro M."/>
            <person name="Sun H."/>
            <person name="Tritt A."/>
            <person name="Yoshinaga Y."/>
            <person name="Zwiers L.-H."/>
            <person name="Turgeon B."/>
            <person name="Goodwin S."/>
            <person name="Spatafora J."/>
            <person name="Crous P."/>
            <person name="Grigoriev I."/>
        </authorList>
    </citation>
    <scope>NUCLEOTIDE SEQUENCE</scope>
    <source>
        <strain evidence="3">CBS 122368</strain>
    </source>
</reference>
<dbReference type="GeneID" id="54586905"/>
<keyword evidence="3" id="KW-0378">Hydrolase</keyword>
<dbReference type="InterPro" id="IPR003959">
    <property type="entry name" value="ATPase_AAA_core"/>
</dbReference>
<feature type="region of interest" description="Disordered" evidence="1">
    <location>
        <begin position="1"/>
        <end position="35"/>
    </location>
</feature>
<proteinExistence type="predicted"/>
<dbReference type="Pfam" id="PF00004">
    <property type="entry name" value="AAA"/>
    <property type="match status" value="1"/>
</dbReference>
<dbReference type="GO" id="GO:0016887">
    <property type="term" value="F:ATP hydrolysis activity"/>
    <property type="evidence" value="ECO:0007669"/>
    <property type="project" value="InterPro"/>
</dbReference>
<dbReference type="Proteomes" id="UP000800094">
    <property type="component" value="Unassembled WGS sequence"/>
</dbReference>
<dbReference type="EMBL" id="ML987198">
    <property type="protein sequence ID" value="KAF2246423.1"/>
    <property type="molecule type" value="Genomic_DNA"/>
</dbReference>
<dbReference type="PANTHER" id="PTHR46411:SF4">
    <property type="entry name" value="AAA+ ATPASE DOMAIN-CONTAINING PROTEIN"/>
    <property type="match status" value="1"/>
</dbReference>
<feature type="domain" description="AAA+ ATPase" evidence="2">
    <location>
        <begin position="487"/>
        <end position="614"/>
    </location>
</feature>